<evidence type="ECO:0000313" key="9">
    <source>
        <dbReference type="Proteomes" id="UP000828390"/>
    </source>
</evidence>
<feature type="non-terminal residue" evidence="8">
    <location>
        <position position="456"/>
    </location>
</feature>
<feature type="domain" description="Ion transport" evidence="7">
    <location>
        <begin position="92"/>
        <end position="256"/>
    </location>
</feature>
<evidence type="ECO:0000256" key="4">
    <source>
        <dbReference type="ARBA" id="ARBA00023136"/>
    </source>
</evidence>
<accession>A0A9D4FMS6</accession>
<evidence type="ECO:0000256" key="5">
    <source>
        <dbReference type="SAM" id="MobiDB-lite"/>
    </source>
</evidence>
<feature type="transmembrane region" description="Helical" evidence="6">
    <location>
        <begin position="220"/>
        <end position="245"/>
    </location>
</feature>
<comment type="subcellular location">
    <subcellularLocation>
        <location evidence="1">Membrane</location>
        <topology evidence="1">Multi-pass membrane protein</topology>
    </subcellularLocation>
</comment>
<keyword evidence="2 6" id="KW-0812">Transmembrane</keyword>
<reference evidence="8" key="1">
    <citation type="journal article" date="2019" name="bioRxiv">
        <title>The Genome of the Zebra Mussel, Dreissena polymorpha: A Resource for Invasive Species Research.</title>
        <authorList>
            <person name="McCartney M.A."/>
            <person name="Auch B."/>
            <person name="Kono T."/>
            <person name="Mallez S."/>
            <person name="Zhang Y."/>
            <person name="Obille A."/>
            <person name="Becker A."/>
            <person name="Abrahante J.E."/>
            <person name="Garbe J."/>
            <person name="Badalamenti J.P."/>
            <person name="Herman A."/>
            <person name="Mangelson H."/>
            <person name="Liachko I."/>
            <person name="Sullivan S."/>
            <person name="Sone E.D."/>
            <person name="Koren S."/>
            <person name="Silverstein K.A.T."/>
            <person name="Beckman K.B."/>
            <person name="Gohl D.M."/>
        </authorList>
    </citation>
    <scope>NUCLEOTIDE SEQUENCE</scope>
    <source>
        <strain evidence="8">Duluth1</strain>
        <tissue evidence="8">Whole animal</tissue>
    </source>
</reference>
<feature type="transmembrane region" description="Helical" evidence="6">
    <location>
        <begin position="139"/>
        <end position="162"/>
    </location>
</feature>
<comment type="caution">
    <text evidence="8">The sequence shown here is derived from an EMBL/GenBank/DDBJ whole genome shotgun (WGS) entry which is preliminary data.</text>
</comment>
<dbReference type="InterPro" id="IPR050927">
    <property type="entry name" value="TRPM"/>
</dbReference>
<evidence type="ECO:0000256" key="3">
    <source>
        <dbReference type="ARBA" id="ARBA00022989"/>
    </source>
</evidence>
<name>A0A9D4FMS6_DREPO</name>
<protein>
    <recommendedName>
        <fullName evidence="7">Ion transport domain-containing protein</fullName>
    </recommendedName>
</protein>
<evidence type="ECO:0000313" key="8">
    <source>
        <dbReference type="EMBL" id="KAH3801728.1"/>
    </source>
</evidence>
<gene>
    <name evidence="8" type="ORF">DPMN_155389</name>
</gene>
<evidence type="ECO:0000256" key="1">
    <source>
        <dbReference type="ARBA" id="ARBA00004141"/>
    </source>
</evidence>
<sequence length="456" mass="53151">NPIAMALITYNLLKAVERQTDDKVLKTEIQKYINQDFQLKEALSLKLLNYKTDKSTTHDNPGEQPAPKKICANLGKIKDFLQAPKTKLAYNLISYVMFLSLFAYVLLFDLASTISNLEYVLMTWVLAILGEEIRQLKDLVYFLVILVVFVLSYAIASHSILFPDSPFTRETFLQIIRKPYWHLYGELFLEDTEGSADCTTDVRLWTNGIYPRCPSKTGQIVVPIMMGIYMLITNILLLNLLIAMFSHTFEGIHKRSESLWCYQRYFILKEYGMRPVICPPLNICWHIYDLVQRVCCRQATVEDPFRFDNDEKRSNSARTDAKESTIIEINYDMLEAHFPDLQKRVRTLVCKVYGDVDTITIKRRLNCLTKQEEEFRNAISNQLKDMKAEIMESKSKQDEVFQITMLSKIKQAAEREDEFRRLVLDQFNKMQDLHRKKADSEHKADLGKEPLCEHDT</sequence>
<dbReference type="AlphaFoldDB" id="A0A9D4FMS6"/>
<keyword evidence="4 6" id="KW-0472">Membrane</keyword>
<proteinExistence type="predicted"/>
<evidence type="ECO:0000256" key="2">
    <source>
        <dbReference type="ARBA" id="ARBA00022692"/>
    </source>
</evidence>
<dbReference type="PANTHER" id="PTHR13800:SF12">
    <property type="entry name" value="TRANSIENT RECEPTOR POTENTIAL CATION CHANNEL SUBFAMILY M MEMBER-LIKE 2"/>
    <property type="match status" value="1"/>
</dbReference>
<dbReference type="EMBL" id="JAIWYP010000007">
    <property type="protein sequence ID" value="KAH3801728.1"/>
    <property type="molecule type" value="Genomic_DNA"/>
</dbReference>
<dbReference type="PANTHER" id="PTHR13800">
    <property type="entry name" value="TRANSIENT RECEPTOR POTENTIAL CATION CHANNEL, SUBFAMILY M, MEMBER 6"/>
    <property type="match status" value="1"/>
</dbReference>
<keyword evidence="9" id="KW-1185">Reference proteome</keyword>
<evidence type="ECO:0000256" key="6">
    <source>
        <dbReference type="SAM" id="Phobius"/>
    </source>
</evidence>
<dbReference type="GO" id="GO:0099604">
    <property type="term" value="F:ligand-gated calcium channel activity"/>
    <property type="evidence" value="ECO:0007669"/>
    <property type="project" value="TreeGrafter"/>
</dbReference>
<keyword evidence="3 6" id="KW-1133">Transmembrane helix</keyword>
<feature type="region of interest" description="Disordered" evidence="5">
    <location>
        <begin position="434"/>
        <end position="456"/>
    </location>
</feature>
<dbReference type="Pfam" id="PF00520">
    <property type="entry name" value="Ion_trans"/>
    <property type="match status" value="1"/>
</dbReference>
<reference evidence="8" key="2">
    <citation type="submission" date="2020-11" db="EMBL/GenBank/DDBJ databases">
        <authorList>
            <person name="McCartney M.A."/>
            <person name="Auch B."/>
            <person name="Kono T."/>
            <person name="Mallez S."/>
            <person name="Becker A."/>
            <person name="Gohl D.M."/>
            <person name="Silverstein K.A.T."/>
            <person name="Koren S."/>
            <person name="Bechman K.B."/>
            <person name="Herman A."/>
            <person name="Abrahante J.E."/>
            <person name="Garbe J."/>
        </authorList>
    </citation>
    <scope>NUCLEOTIDE SEQUENCE</scope>
    <source>
        <strain evidence="8">Duluth1</strain>
        <tissue evidence="8">Whole animal</tissue>
    </source>
</reference>
<evidence type="ECO:0000259" key="7">
    <source>
        <dbReference type="Pfam" id="PF00520"/>
    </source>
</evidence>
<feature type="compositionally biased region" description="Basic and acidic residues" evidence="5">
    <location>
        <begin position="438"/>
        <end position="456"/>
    </location>
</feature>
<feature type="transmembrane region" description="Helical" evidence="6">
    <location>
        <begin position="88"/>
        <end position="107"/>
    </location>
</feature>
<dbReference type="Proteomes" id="UP000828390">
    <property type="component" value="Unassembled WGS sequence"/>
</dbReference>
<dbReference type="GO" id="GO:0005886">
    <property type="term" value="C:plasma membrane"/>
    <property type="evidence" value="ECO:0007669"/>
    <property type="project" value="TreeGrafter"/>
</dbReference>
<dbReference type="InterPro" id="IPR005821">
    <property type="entry name" value="Ion_trans_dom"/>
</dbReference>
<organism evidence="8 9">
    <name type="scientific">Dreissena polymorpha</name>
    <name type="common">Zebra mussel</name>
    <name type="synonym">Mytilus polymorpha</name>
    <dbReference type="NCBI Taxonomy" id="45954"/>
    <lineage>
        <taxon>Eukaryota</taxon>
        <taxon>Metazoa</taxon>
        <taxon>Spiralia</taxon>
        <taxon>Lophotrochozoa</taxon>
        <taxon>Mollusca</taxon>
        <taxon>Bivalvia</taxon>
        <taxon>Autobranchia</taxon>
        <taxon>Heteroconchia</taxon>
        <taxon>Euheterodonta</taxon>
        <taxon>Imparidentia</taxon>
        <taxon>Neoheterodontei</taxon>
        <taxon>Myida</taxon>
        <taxon>Dreissenoidea</taxon>
        <taxon>Dreissenidae</taxon>
        <taxon>Dreissena</taxon>
    </lineage>
</organism>